<dbReference type="RefSeq" id="WP_092040586.1">
    <property type="nucleotide sequence ID" value="NZ_FOTK01000010.1"/>
</dbReference>
<dbReference type="Gene3D" id="6.20.450.20">
    <property type="match status" value="1"/>
</dbReference>
<keyword evidence="4" id="KW-1185">Reference proteome</keyword>
<evidence type="ECO:0000259" key="2">
    <source>
        <dbReference type="Pfam" id="PF21217"/>
    </source>
</evidence>
<name>A0A1I4KGU0_9HYPH</name>
<evidence type="ECO:0000313" key="4">
    <source>
        <dbReference type="Proteomes" id="UP000199048"/>
    </source>
</evidence>
<dbReference type="EMBL" id="FOTK01000010">
    <property type="protein sequence ID" value="SFL77686.1"/>
    <property type="molecule type" value="Genomic_DNA"/>
</dbReference>
<reference evidence="4" key="1">
    <citation type="submission" date="2016-10" db="EMBL/GenBank/DDBJ databases">
        <authorList>
            <person name="Varghese N."/>
            <person name="Submissions S."/>
        </authorList>
    </citation>
    <scope>NUCLEOTIDE SEQUENCE [LARGE SCALE GENOMIC DNA]</scope>
    <source>
        <strain evidence="4">BL36</strain>
    </source>
</reference>
<feature type="region of interest" description="Disordered" evidence="1">
    <location>
        <begin position="78"/>
        <end position="100"/>
    </location>
</feature>
<proteinExistence type="predicted"/>
<accession>A0A1I4KGU0</accession>
<feature type="domain" description="Stability determinant" evidence="2">
    <location>
        <begin position="109"/>
        <end position="134"/>
    </location>
</feature>
<dbReference type="InterPro" id="IPR048851">
    <property type="entry name" value="PaaA2_dom"/>
</dbReference>
<dbReference type="STRING" id="582667.SAMN05192568_1010103"/>
<dbReference type="Pfam" id="PF21217">
    <property type="entry name" value="PaaA2"/>
    <property type="match status" value="1"/>
</dbReference>
<protein>
    <recommendedName>
        <fullName evidence="2">Stability determinant domain-containing protein</fullName>
    </recommendedName>
</protein>
<dbReference type="Proteomes" id="UP000199048">
    <property type="component" value="Unassembled WGS sequence"/>
</dbReference>
<evidence type="ECO:0000256" key="1">
    <source>
        <dbReference type="SAM" id="MobiDB-lite"/>
    </source>
</evidence>
<organism evidence="3 4">
    <name type="scientific">Methylobacterium pseudosasicola</name>
    <dbReference type="NCBI Taxonomy" id="582667"/>
    <lineage>
        <taxon>Bacteria</taxon>
        <taxon>Pseudomonadati</taxon>
        <taxon>Pseudomonadota</taxon>
        <taxon>Alphaproteobacteria</taxon>
        <taxon>Hyphomicrobiales</taxon>
        <taxon>Methylobacteriaceae</taxon>
        <taxon>Methylobacterium</taxon>
    </lineage>
</organism>
<dbReference type="OrthoDB" id="9799097at2"/>
<dbReference type="AlphaFoldDB" id="A0A1I4KGU0"/>
<gene>
    <name evidence="3" type="ORF">SAMN05192568_1010103</name>
</gene>
<evidence type="ECO:0000313" key="3">
    <source>
        <dbReference type="EMBL" id="SFL77686.1"/>
    </source>
</evidence>
<sequence>MRSMTIEQLRATNVAGGVAGVTLKGEGGTFLVEIATRSGTAAVLAKARSTEPRRFGNPLAALNVLRGVGITIGRFDASDWDPSETSQAPGNRGRAEAMRKAHRAAADADWLAAEIQDSLDDPRPNLSHDALMDELRDDLAELEGGAGRT</sequence>